<evidence type="ECO:0000256" key="1">
    <source>
        <dbReference type="ARBA" id="ARBA00022801"/>
    </source>
</evidence>
<feature type="domain" description="UFSP1/2/DUB catalytic" evidence="2">
    <location>
        <begin position="1"/>
        <end position="89"/>
    </location>
</feature>
<dbReference type="InterPro" id="IPR012462">
    <property type="entry name" value="UFSP1/2_DUB_cat"/>
</dbReference>
<reference evidence="3 4" key="1">
    <citation type="submission" date="2023-02" db="EMBL/GenBank/DDBJ databases">
        <title>LHISI_Scaffold_Assembly.</title>
        <authorList>
            <person name="Stuart O.P."/>
            <person name="Cleave R."/>
            <person name="Magrath M.J.L."/>
            <person name="Mikheyev A.S."/>
        </authorList>
    </citation>
    <scope>NUCLEOTIDE SEQUENCE [LARGE SCALE GENOMIC DNA]</scope>
    <source>
        <strain evidence="3">Daus_M_001</strain>
        <tissue evidence="3">Leg muscle</tissue>
    </source>
</reference>
<keyword evidence="4" id="KW-1185">Reference proteome</keyword>
<proteinExistence type="predicted"/>
<evidence type="ECO:0000259" key="2">
    <source>
        <dbReference type="Pfam" id="PF07910"/>
    </source>
</evidence>
<evidence type="ECO:0000313" key="3">
    <source>
        <dbReference type="EMBL" id="KAJ8893963.1"/>
    </source>
</evidence>
<gene>
    <name evidence="3" type="ORF">PR048_006564</name>
</gene>
<dbReference type="EMBL" id="JARBHB010000002">
    <property type="protein sequence ID" value="KAJ8893963.1"/>
    <property type="molecule type" value="Genomic_DNA"/>
</dbReference>
<dbReference type="Proteomes" id="UP001159363">
    <property type="component" value="Chromosome 2"/>
</dbReference>
<organism evidence="3 4">
    <name type="scientific">Dryococelus australis</name>
    <dbReference type="NCBI Taxonomy" id="614101"/>
    <lineage>
        <taxon>Eukaryota</taxon>
        <taxon>Metazoa</taxon>
        <taxon>Ecdysozoa</taxon>
        <taxon>Arthropoda</taxon>
        <taxon>Hexapoda</taxon>
        <taxon>Insecta</taxon>
        <taxon>Pterygota</taxon>
        <taxon>Neoptera</taxon>
        <taxon>Polyneoptera</taxon>
        <taxon>Phasmatodea</taxon>
        <taxon>Verophasmatodea</taxon>
        <taxon>Anareolatae</taxon>
        <taxon>Phasmatidae</taxon>
        <taxon>Eurycanthinae</taxon>
        <taxon>Dryococelus</taxon>
    </lineage>
</organism>
<keyword evidence="1" id="KW-0378">Hydrolase</keyword>
<dbReference type="Gene3D" id="3.90.70.130">
    <property type="match status" value="1"/>
</dbReference>
<accession>A0ABQ9IDJ9</accession>
<name>A0ABQ9IDJ9_9NEOP</name>
<protein>
    <recommendedName>
        <fullName evidence="2">UFSP1/2/DUB catalytic domain-containing protein</fullName>
    </recommendedName>
</protein>
<dbReference type="Pfam" id="PF07910">
    <property type="entry name" value="Peptidase_C78"/>
    <property type="match status" value="1"/>
</dbReference>
<comment type="caution">
    <text evidence="3">The sequence shown here is derived from an EMBL/GenBank/DDBJ whole genome shotgun (WGS) entry which is preliminary data.</text>
</comment>
<evidence type="ECO:0000313" key="4">
    <source>
        <dbReference type="Proteomes" id="UP001159363"/>
    </source>
</evidence>
<sequence>MQMLLSSLLHHTGYNEQLYKPALGWHASRSAMPSISRIQQMVEWAWRQGFDVQGCDQLGGKLFNTRKWIGATEVVTVLSSLRIRSVITHSTFIFRGRRTFVSHYH</sequence>